<evidence type="ECO:0000256" key="3">
    <source>
        <dbReference type="ARBA" id="ARBA00012737"/>
    </source>
</evidence>
<dbReference type="NCBIfam" id="TIGR01536">
    <property type="entry name" value="asn_synth_AEB"/>
    <property type="match status" value="1"/>
</dbReference>
<evidence type="ECO:0000256" key="1">
    <source>
        <dbReference type="ARBA" id="ARBA00005187"/>
    </source>
</evidence>
<evidence type="ECO:0000256" key="10">
    <source>
        <dbReference type="SAM" id="MobiDB-lite"/>
    </source>
</evidence>
<dbReference type="GO" id="GO:0006529">
    <property type="term" value="P:asparagine biosynthetic process"/>
    <property type="evidence" value="ECO:0007669"/>
    <property type="project" value="InterPro"/>
</dbReference>
<dbReference type="InterPro" id="IPR006426">
    <property type="entry name" value="Asn_synth_AEB"/>
</dbReference>
<reference evidence="13" key="1">
    <citation type="submission" date="2016-11" db="EMBL/GenBank/DDBJ databases">
        <authorList>
            <person name="Varghese N."/>
            <person name="Submissions S."/>
        </authorList>
    </citation>
    <scope>NUCLEOTIDE SEQUENCE [LARGE SCALE GENOMIC DNA]</scope>
    <source>
        <strain evidence="13">DSM 9756</strain>
    </source>
</reference>
<dbReference type="RefSeq" id="WP_073037434.1">
    <property type="nucleotide sequence ID" value="NZ_FQVB01000008.1"/>
</dbReference>
<dbReference type="PANTHER" id="PTHR43284:SF1">
    <property type="entry name" value="ASPARAGINE SYNTHETASE"/>
    <property type="match status" value="1"/>
</dbReference>
<comment type="similarity">
    <text evidence="2">Belongs to the asparagine synthetase family.</text>
</comment>
<evidence type="ECO:0000256" key="9">
    <source>
        <dbReference type="PIRSR" id="PIRSR001589-3"/>
    </source>
</evidence>
<dbReference type="InterPro" id="IPR014729">
    <property type="entry name" value="Rossmann-like_a/b/a_fold"/>
</dbReference>
<keyword evidence="4 8" id="KW-0547">Nucleotide-binding</keyword>
<dbReference type="Pfam" id="PF13537">
    <property type="entry name" value="GATase_7"/>
    <property type="match status" value="1"/>
</dbReference>
<gene>
    <name evidence="12" type="ORF">SAMN02745206_00920</name>
</gene>
<dbReference type="EMBL" id="FQVB01000008">
    <property type="protein sequence ID" value="SHE85681.1"/>
    <property type="molecule type" value="Genomic_DNA"/>
</dbReference>
<dbReference type="SUPFAM" id="SSF56235">
    <property type="entry name" value="N-terminal nucleophile aminohydrolases (Ntn hydrolases)"/>
    <property type="match status" value="1"/>
</dbReference>
<evidence type="ECO:0000313" key="12">
    <source>
        <dbReference type="EMBL" id="SHE85681.1"/>
    </source>
</evidence>
<feature type="domain" description="Glutamine amidotransferase type-2" evidence="11">
    <location>
        <begin position="2"/>
        <end position="274"/>
    </location>
</feature>
<dbReference type="PANTHER" id="PTHR43284">
    <property type="entry name" value="ASPARAGINE SYNTHETASE (GLUTAMINE-HYDROLYZING)"/>
    <property type="match status" value="1"/>
</dbReference>
<dbReference type="SUPFAM" id="SSF52402">
    <property type="entry name" value="Adenine nucleotide alpha hydrolases-like"/>
    <property type="match status" value="1"/>
</dbReference>
<keyword evidence="5 8" id="KW-0067">ATP-binding</keyword>
<comment type="pathway">
    <text evidence="1">Amino-acid biosynthesis; L-asparagine biosynthesis; L-asparagine from L-aspartate (L-Gln route): step 1/1.</text>
</comment>
<dbReference type="STRING" id="1121391.SAMN02745206_00920"/>
<accession>A0A1M4WWL6</accession>
<feature type="binding site" evidence="8">
    <location>
        <position position="161"/>
    </location>
    <ligand>
        <name>L-glutamine</name>
        <dbReference type="ChEBI" id="CHEBI:58359"/>
    </ligand>
</feature>
<dbReference type="InterPro" id="IPR051786">
    <property type="entry name" value="ASN_synthetase/amidase"/>
</dbReference>
<dbReference type="PROSITE" id="PS51278">
    <property type="entry name" value="GATASE_TYPE_2"/>
    <property type="match status" value="1"/>
</dbReference>
<evidence type="ECO:0000256" key="2">
    <source>
        <dbReference type="ARBA" id="ARBA00005752"/>
    </source>
</evidence>
<proteinExistence type="inferred from homology"/>
<feature type="region of interest" description="Disordered" evidence="10">
    <location>
        <begin position="28"/>
        <end position="100"/>
    </location>
</feature>
<dbReference type="InterPro" id="IPR017932">
    <property type="entry name" value="GATase_2_dom"/>
</dbReference>
<keyword evidence="6" id="KW-0315">Glutamine amidotransferase</keyword>
<keyword evidence="13" id="KW-1185">Reference proteome</keyword>
<evidence type="ECO:0000313" key="13">
    <source>
        <dbReference type="Proteomes" id="UP000184076"/>
    </source>
</evidence>
<dbReference type="Gene3D" id="3.40.50.620">
    <property type="entry name" value="HUPs"/>
    <property type="match status" value="1"/>
</dbReference>
<evidence type="ECO:0000256" key="6">
    <source>
        <dbReference type="ARBA" id="ARBA00022962"/>
    </source>
</evidence>
<protein>
    <recommendedName>
        <fullName evidence="3">asparagine synthase (glutamine-hydrolyzing)</fullName>
        <ecNumber evidence="3">6.3.5.4</ecNumber>
    </recommendedName>
</protein>
<dbReference type="CDD" id="cd01991">
    <property type="entry name" value="Asn_synthase_B_C"/>
    <property type="match status" value="1"/>
</dbReference>
<evidence type="ECO:0000256" key="4">
    <source>
        <dbReference type="ARBA" id="ARBA00022741"/>
    </source>
</evidence>
<dbReference type="CDD" id="cd00712">
    <property type="entry name" value="AsnB"/>
    <property type="match status" value="1"/>
</dbReference>
<evidence type="ECO:0000256" key="5">
    <source>
        <dbReference type="ARBA" id="ARBA00022840"/>
    </source>
</evidence>
<sequence length="691" mass="77744">MCGIAGILHRDGSPPDPDRLVRMTRTLTHRGPDDEGYYVHGRLWSPEPGRHASLAETQGPAPLPPADDAPPASRLHDFTTSRFHDSPLPTPHSLLSTPHSPLPPIALGHRRLSIIDLHAGRQPLTNEDGTVWVVFNGEIYNFQELRAELMGRGHVFRTRTDTEVIVHAYEEWGTGAVQRFRGMFAIALWDGRKSRLWLVRDRLGKKPLYYADLGGRLYFASEIKAILAALGTTPEVDETALCDYLSLQYIPAPKTIYRDIRKLPPGHEAVVSASGLTVRSYWDLSFEPTVQARSQEDLADALYGLLQEAVRLRLISDVPLGAFLSGGVDSSAVVALMAAASSEPVTTNTIAFDVDDYDEAPFARRVARLFRTDHHEFRVTPECLPVIDTLAWHYDEPFADPSAVPTYYVSKMARRVVTVALSGDGGDENFAGYSRYRFDVAEDRARRFVPRILRRGILEPLAGLFPRRPDVPRFLRAGTVLANVARDPADAYFASMSGMPEEDKNRLLNGDCRKALNGYRTVDLFRDLYRKAPARDHLSRLQYIDFKTYLCEDILTKVDRASMAVSLEVRCPILDHVFVEFAAGLPWRLKLNGLQGKHIFRKALRRCVPPEVLDRKKKGFAVPVGAWFRGELKEHARSLVVEGEGTRRFLDSGVAAAMWDEHQENRRDRSMELWTILMLNAWANRFLASPT</sequence>
<feature type="site" description="Important for beta-aspartyl-AMP intermediate formation" evidence="9">
    <location>
        <position position="424"/>
    </location>
</feature>
<feature type="binding site" evidence="8">
    <location>
        <begin position="422"/>
        <end position="423"/>
    </location>
    <ligand>
        <name>ATP</name>
        <dbReference type="ChEBI" id="CHEBI:30616"/>
    </ligand>
</feature>
<dbReference type="Gene3D" id="3.60.20.10">
    <property type="entry name" value="Glutamine Phosphoribosylpyrophosphate, subunit 1, domain 1"/>
    <property type="match status" value="1"/>
</dbReference>
<dbReference type="InterPro" id="IPR033738">
    <property type="entry name" value="AsnB_N"/>
</dbReference>
<dbReference type="GO" id="GO:0005829">
    <property type="term" value="C:cytosol"/>
    <property type="evidence" value="ECO:0007669"/>
    <property type="project" value="TreeGrafter"/>
</dbReference>
<dbReference type="Proteomes" id="UP000184076">
    <property type="component" value="Unassembled WGS sequence"/>
</dbReference>
<dbReference type="Pfam" id="PF00733">
    <property type="entry name" value="Asn_synthase"/>
    <property type="match status" value="1"/>
</dbReference>
<name>A0A1M4WWL6_9BACT</name>
<feature type="compositionally biased region" description="Basic and acidic residues" evidence="10">
    <location>
        <begin position="74"/>
        <end position="85"/>
    </location>
</feature>
<evidence type="ECO:0000259" key="11">
    <source>
        <dbReference type="PROSITE" id="PS51278"/>
    </source>
</evidence>
<dbReference type="GO" id="GO:0005524">
    <property type="term" value="F:ATP binding"/>
    <property type="evidence" value="ECO:0007669"/>
    <property type="project" value="UniProtKB-KW"/>
</dbReference>
<dbReference type="AlphaFoldDB" id="A0A1M4WWL6"/>
<evidence type="ECO:0000256" key="8">
    <source>
        <dbReference type="PIRSR" id="PIRSR001589-2"/>
    </source>
</evidence>
<dbReference type="InterPro" id="IPR029055">
    <property type="entry name" value="Ntn_hydrolases_N"/>
</dbReference>
<dbReference type="InterPro" id="IPR001962">
    <property type="entry name" value="Asn_synthase"/>
</dbReference>
<organism evidence="12 13">
    <name type="scientific">Desulfacinum infernum DSM 9756</name>
    <dbReference type="NCBI Taxonomy" id="1121391"/>
    <lineage>
        <taxon>Bacteria</taxon>
        <taxon>Pseudomonadati</taxon>
        <taxon>Thermodesulfobacteriota</taxon>
        <taxon>Syntrophobacteria</taxon>
        <taxon>Syntrophobacterales</taxon>
        <taxon>Syntrophobacteraceae</taxon>
        <taxon>Desulfacinum</taxon>
    </lineage>
</organism>
<evidence type="ECO:0000256" key="7">
    <source>
        <dbReference type="ARBA" id="ARBA00048741"/>
    </source>
</evidence>
<dbReference type="GO" id="GO:0004066">
    <property type="term" value="F:asparagine synthase (glutamine-hydrolyzing) activity"/>
    <property type="evidence" value="ECO:0007669"/>
    <property type="project" value="UniProtKB-EC"/>
</dbReference>
<dbReference type="PIRSF" id="PIRSF001589">
    <property type="entry name" value="Asn_synthetase_glu-h"/>
    <property type="match status" value="1"/>
</dbReference>
<comment type="catalytic activity">
    <reaction evidence="7">
        <text>L-aspartate + L-glutamine + ATP + H2O = L-asparagine + L-glutamate + AMP + diphosphate + H(+)</text>
        <dbReference type="Rhea" id="RHEA:12228"/>
        <dbReference type="ChEBI" id="CHEBI:15377"/>
        <dbReference type="ChEBI" id="CHEBI:15378"/>
        <dbReference type="ChEBI" id="CHEBI:29985"/>
        <dbReference type="ChEBI" id="CHEBI:29991"/>
        <dbReference type="ChEBI" id="CHEBI:30616"/>
        <dbReference type="ChEBI" id="CHEBI:33019"/>
        <dbReference type="ChEBI" id="CHEBI:58048"/>
        <dbReference type="ChEBI" id="CHEBI:58359"/>
        <dbReference type="ChEBI" id="CHEBI:456215"/>
        <dbReference type="EC" id="6.3.5.4"/>
    </reaction>
</comment>
<dbReference type="EC" id="6.3.5.4" evidence="3"/>